<evidence type="ECO:0000313" key="2">
    <source>
        <dbReference type="EMBL" id="CAL1399670.1"/>
    </source>
</evidence>
<name>A0AAV2FQ08_9ROSI</name>
<sequence>MEGVEFSNSPNSQSTPPLINLEPEQQQPLIAGDAPAAAVNDGNVVTVASDAPVNDGEPSLLPFGAKRPLKRMFGLTLLGLLISLV</sequence>
<gene>
    <name evidence="2" type="ORF">LTRI10_LOCUS39845</name>
</gene>
<accession>A0AAV2FQ08</accession>
<feature type="region of interest" description="Disordered" evidence="1">
    <location>
        <begin position="1"/>
        <end position="20"/>
    </location>
</feature>
<dbReference type="AlphaFoldDB" id="A0AAV2FQ08"/>
<reference evidence="2 3" key="1">
    <citation type="submission" date="2024-04" db="EMBL/GenBank/DDBJ databases">
        <authorList>
            <person name="Fracassetti M."/>
        </authorList>
    </citation>
    <scope>NUCLEOTIDE SEQUENCE [LARGE SCALE GENOMIC DNA]</scope>
</reference>
<keyword evidence="3" id="KW-1185">Reference proteome</keyword>
<dbReference type="EMBL" id="OZ034820">
    <property type="protein sequence ID" value="CAL1399670.1"/>
    <property type="molecule type" value="Genomic_DNA"/>
</dbReference>
<organism evidence="2 3">
    <name type="scientific">Linum trigynum</name>
    <dbReference type="NCBI Taxonomy" id="586398"/>
    <lineage>
        <taxon>Eukaryota</taxon>
        <taxon>Viridiplantae</taxon>
        <taxon>Streptophyta</taxon>
        <taxon>Embryophyta</taxon>
        <taxon>Tracheophyta</taxon>
        <taxon>Spermatophyta</taxon>
        <taxon>Magnoliopsida</taxon>
        <taxon>eudicotyledons</taxon>
        <taxon>Gunneridae</taxon>
        <taxon>Pentapetalae</taxon>
        <taxon>rosids</taxon>
        <taxon>fabids</taxon>
        <taxon>Malpighiales</taxon>
        <taxon>Linaceae</taxon>
        <taxon>Linum</taxon>
    </lineage>
</organism>
<protein>
    <submittedName>
        <fullName evidence="2">Uncharacterized protein</fullName>
    </submittedName>
</protein>
<evidence type="ECO:0000313" key="3">
    <source>
        <dbReference type="Proteomes" id="UP001497516"/>
    </source>
</evidence>
<proteinExistence type="predicted"/>
<dbReference type="Proteomes" id="UP001497516">
    <property type="component" value="Chromosome 7"/>
</dbReference>
<evidence type="ECO:0000256" key="1">
    <source>
        <dbReference type="SAM" id="MobiDB-lite"/>
    </source>
</evidence>